<feature type="region of interest" description="Disordered" evidence="1">
    <location>
        <begin position="1"/>
        <end position="138"/>
    </location>
</feature>
<feature type="compositionally biased region" description="Basic residues" evidence="1">
    <location>
        <begin position="122"/>
        <end position="132"/>
    </location>
</feature>
<feature type="compositionally biased region" description="Basic residues" evidence="1">
    <location>
        <begin position="339"/>
        <end position="376"/>
    </location>
</feature>
<proteinExistence type="predicted"/>
<feature type="compositionally biased region" description="Basic residues" evidence="1">
    <location>
        <begin position="148"/>
        <end position="160"/>
    </location>
</feature>
<gene>
    <name evidence="2" type="ORF">AVDCRST_MAG52-2673</name>
</gene>
<reference evidence="2" key="1">
    <citation type="submission" date="2020-02" db="EMBL/GenBank/DDBJ databases">
        <authorList>
            <person name="Meier V. D."/>
        </authorList>
    </citation>
    <scope>NUCLEOTIDE SEQUENCE</scope>
    <source>
        <strain evidence="2">AVDCRST_MAG52</strain>
    </source>
</reference>
<name>A0A6J4IUM8_9ACTN</name>
<organism evidence="2">
    <name type="scientific">uncultured Blastococcus sp</name>
    <dbReference type="NCBI Taxonomy" id="217144"/>
    <lineage>
        <taxon>Bacteria</taxon>
        <taxon>Bacillati</taxon>
        <taxon>Actinomycetota</taxon>
        <taxon>Actinomycetes</taxon>
        <taxon>Geodermatophilales</taxon>
        <taxon>Geodermatophilaceae</taxon>
        <taxon>Blastococcus</taxon>
        <taxon>environmental samples</taxon>
    </lineage>
</organism>
<feature type="compositionally biased region" description="Basic and acidic residues" evidence="1">
    <location>
        <begin position="300"/>
        <end position="314"/>
    </location>
</feature>
<dbReference type="EMBL" id="CADCTN010000190">
    <property type="protein sequence ID" value="CAA9262465.1"/>
    <property type="molecule type" value="Genomic_DNA"/>
</dbReference>
<feature type="region of interest" description="Disordered" evidence="1">
    <location>
        <begin position="148"/>
        <end position="167"/>
    </location>
</feature>
<feature type="compositionally biased region" description="Basic residues" evidence="1">
    <location>
        <begin position="17"/>
        <end position="26"/>
    </location>
</feature>
<accession>A0A6J4IUM8</accession>
<protein>
    <submittedName>
        <fullName evidence="2">L-arabinose ABC transporter, permease protein AraH</fullName>
    </submittedName>
</protein>
<feature type="non-terminal residue" evidence="2">
    <location>
        <position position="1"/>
    </location>
</feature>
<evidence type="ECO:0000313" key="2">
    <source>
        <dbReference type="EMBL" id="CAA9262465.1"/>
    </source>
</evidence>
<feature type="region of interest" description="Disordered" evidence="1">
    <location>
        <begin position="251"/>
        <end position="314"/>
    </location>
</feature>
<feature type="non-terminal residue" evidence="2">
    <location>
        <position position="415"/>
    </location>
</feature>
<dbReference type="AlphaFoldDB" id="A0A6J4IUM8"/>
<feature type="compositionally biased region" description="Basic and acidic residues" evidence="1">
    <location>
        <begin position="79"/>
        <end position="88"/>
    </location>
</feature>
<feature type="compositionally biased region" description="Basic and acidic residues" evidence="1">
    <location>
        <begin position="257"/>
        <end position="286"/>
    </location>
</feature>
<evidence type="ECO:0000256" key="1">
    <source>
        <dbReference type="SAM" id="MobiDB-lite"/>
    </source>
</evidence>
<feature type="region of interest" description="Disordered" evidence="1">
    <location>
        <begin position="331"/>
        <end position="415"/>
    </location>
</feature>
<feature type="compositionally biased region" description="Basic residues" evidence="1">
    <location>
        <begin position="89"/>
        <end position="107"/>
    </location>
</feature>
<feature type="compositionally biased region" description="Basic residues" evidence="1">
    <location>
        <begin position="42"/>
        <end position="59"/>
    </location>
</feature>
<sequence>DQDRAPGSRPDAQGTGAHRRPARRYQRSPCPGHAQPADQRYLRRVRRHRRVVRVPHRRRLAEPRQHHQHRPPVLLHPGAGDRHGPGDHRRPHRPVGRIGGRAHRRGLGRPGDPAGLPVVGGHARRPRCRPGGRRMAGLLGGLRRHPRVHRDPRRHARVPRPHAAGARQHLALAVRRALHRRRQWLPQRAAGWQRLRRLHAADRRRGRRRLRGQRFPHAAGPDQVRAAGGVLPAVRGPRGGRRCGRHVLRLAAGARARPADRADHPRRPDHHLRGDLQPHRVRPSDLRHRRQPGRGAAVRRQGEGRQLLDLREHGFPGRRRRDHLLLALQRRPAVGGQHVRARRHRRRLHRRRGSDRRRGHCRRRHGGRPARGRHEQRHAADGRRAAGPVDRQGPRPAPRRRLRRLQQAPSRDLAL</sequence>